<gene>
    <name evidence="2" type="ORF">O3P69_001961</name>
</gene>
<keyword evidence="3" id="KW-1185">Reference proteome</keyword>
<comment type="caution">
    <text evidence="2">The sequence shown here is derived from an EMBL/GenBank/DDBJ whole genome shotgun (WGS) entry which is preliminary data.</text>
</comment>
<name>A0AAW0V0Z3_SCYPA</name>
<dbReference type="Proteomes" id="UP001487740">
    <property type="component" value="Unassembled WGS sequence"/>
</dbReference>
<organism evidence="2 3">
    <name type="scientific">Scylla paramamosain</name>
    <name type="common">Mud crab</name>
    <dbReference type="NCBI Taxonomy" id="85552"/>
    <lineage>
        <taxon>Eukaryota</taxon>
        <taxon>Metazoa</taxon>
        <taxon>Ecdysozoa</taxon>
        <taxon>Arthropoda</taxon>
        <taxon>Crustacea</taxon>
        <taxon>Multicrustacea</taxon>
        <taxon>Malacostraca</taxon>
        <taxon>Eumalacostraca</taxon>
        <taxon>Eucarida</taxon>
        <taxon>Decapoda</taxon>
        <taxon>Pleocyemata</taxon>
        <taxon>Brachyura</taxon>
        <taxon>Eubrachyura</taxon>
        <taxon>Portunoidea</taxon>
        <taxon>Portunidae</taxon>
        <taxon>Portuninae</taxon>
        <taxon>Scylla</taxon>
    </lineage>
</organism>
<feature type="region of interest" description="Disordered" evidence="1">
    <location>
        <begin position="1"/>
        <end position="24"/>
    </location>
</feature>
<sequence length="89" mass="9964">MTGMKEGTGGRRRPYHSPPPPTAGVFARLAGSQQPPPTCTYRRLAFTNPSTQRSFSGEWRGLSGVTVLCDQTDMQTILIRHYEVEKPHY</sequence>
<evidence type="ECO:0000256" key="1">
    <source>
        <dbReference type="SAM" id="MobiDB-lite"/>
    </source>
</evidence>
<dbReference type="AlphaFoldDB" id="A0AAW0V0Z3"/>
<dbReference type="EMBL" id="JARAKH010000003">
    <property type="protein sequence ID" value="KAK8405841.1"/>
    <property type="molecule type" value="Genomic_DNA"/>
</dbReference>
<proteinExistence type="predicted"/>
<evidence type="ECO:0000313" key="3">
    <source>
        <dbReference type="Proteomes" id="UP001487740"/>
    </source>
</evidence>
<reference evidence="2 3" key="1">
    <citation type="submission" date="2023-03" db="EMBL/GenBank/DDBJ databases">
        <title>High-quality genome of Scylla paramamosain provides insights in environmental adaptation.</title>
        <authorList>
            <person name="Zhang L."/>
        </authorList>
    </citation>
    <scope>NUCLEOTIDE SEQUENCE [LARGE SCALE GENOMIC DNA]</scope>
    <source>
        <strain evidence="2">LZ_2023a</strain>
        <tissue evidence="2">Muscle</tissue>
    </source>
</reference>
<evidence type="ECO:0000313" key="2">
    <source>
        <dbReference type="EMBL" id="KAK8405841.1"/>
    </source>
</evidence>
<accession>A0AAW0V0Z3</accession>
<protein>
    <submittedName>
        <fullName evidence="2">Uncharacterized protein</fullName>
    </submittedName>
</protein>